<feature type="region of interest" description="Disordered" evidence="1">
    <location>
        <begin position="123"/>
        <end position="180"/>
    </location>
</feature>
<sequence length="180" mass="18638">MRITTVIALGLLITGLTACGQASTGAQVASAGSPAATANAAGTTSGEDGGLKFAQCMREHGVDMPDPQGDDGRIQVRLPEGADPQKAKAAMEQCKQYLPNGGEPEQADPQKVEQQRKFAQCMRDNGVPKFPDPDASGGFKIGPEIGMDPNDPKVQAARQTCAKYRPAAPSGAPTQTWSGG</sequence>
<proteinExistence type="predicted"/>
<comment type="caution">
    <text evidence="3">The sequence shown here is derived from an EMBL/GenBank/DDBJ whole genome shotgun (WGS) entry which is preliminary data.</text>
</comment>
<evidence type="ECO:0000313" key="3">
    <source>
        <dbReference type="EMBL" id="MFB9631391.1"/>
    </source>
</evidence>
<gene>
    <name evidence="3" type="ORF">ACFFSA_50745</name>
</gene>
<feature type="signal peptide" evidence="2">
    <location>
        <begin position="1"/>
        <end position="22"/>
    </location>
</feature>
<dbReference type="EMBL" id="JBHMBW010000104">
    <property type="protein sequence ID" value="MFB9631391.1"/>
    <property type="molecule type" value="Genomic_DNA"/>
</dbReference>
<organism evidence="3 4">
    <name type="scientific">Nonomuraea helvata</name>
    <dbReference type="NCBI Taxonomy" id="37484"/>
    <lineage>
        <taxon>Bacteria</taxon>
        <taxon>Bacillati</taxon>
        <taxon>Actinomycetota</taxon>
        <taxon>Actinomycetes</taxon>
        <taxon>Streptosporangiales</taxon>
        <taxon>Streptosporangiaceae</taxon>
        <taxon>Nonomuraea</taxon>
    </lineage>
</organism>
<dbReference type="Proteomes" id="UP001589532">
    <property type="component" value="Unassembled WGS sequence"/>
</dbReference>
<evidence type="ECO:0000256" key="1">
    <source>
        <dbReference type="SAM" id="MobiDB-lite"/>
    </source>
</evidence>
<accession>A0ABV5SLT9</accession>
<reference evidence="3 4" key="1">
    <citation type="submission" date="2024-09" db="EMBL/GenBank/DDBJ databases">
        <authorList>
            <person name="Sun Q."/>
            <person name="Mori K."/>
        </authorList>
    </citation>
    <scope>NUCLEOTIDE SEQUENCE [LARGE SCALE GENOMIC DNA]</scope>
    <source>
        <strain evidence="3 4">JCM 3143</strain>
    </source>
</reference>
<feature type="region of interest" description="Disordered" evidence="1">
    <location>
        <begin position="60"/>
        <end position="89"/>
    </location>
</feature>
<keyword evidence="2" id="KW-0732">Signal</keyword>
<evidence type="ECO:0000313" key="4">
    <source>
        <dbReference type="Proteomes" id="UP001589532"/>
    </source>
</evidence>
<keyword evidence="4" id="KW-1185">Reference proteome</keyword>
<feature type="chain" id="PRO_5046358414" evidence="2">
    <location>
        <begin position="23"/>
        <end position="180"/>
    </location>
</feature>
<dbReference type="RefSeq" id="WP_345000041.1">
    <property type="nucleotide sequence ID" value="NZ_BAAAXV010000009.1"/>
</dbReference>
<dbReference type="PROSITE" id="PS51257">
    <property type="entry name" value="PROKAR_LIPOPROTEIN"/>
    <property type="match status" value="1"/>
</dbReference>
<name>A0ABV5SLT9_9ACTN</name>
<evidence type="ECO:0000256" key="2">
    <source>
        <dbReference type="SAM" id="SignalP"/>
    </source>
</evidence>
<protein>
    <submittedName>
        <fullName evidence="3">Uncharacterized protein</fullName>
    </submittedName>
</protein>